<accession>A0ABP8WJG4</accession>
<organism evidence="2 3">
    <name type="scientific">Pseudonocardia yuanmonensis</name>
    <dbReference type="NCBI Taxonomy" id="1095914"/>
    <lineage>
        <taxon>Bacteria</taxon>
        <taxon>Bacillati</taxon>
        <taxon>Actinomycetota</taxon>
        <taxon>Actinomycetes</taxon>
        <taxon>Pseudonocardiales</taxon>
        <taxon>Pseudonocardiaceae</taxon>
        <taxon>Pseudonocardia</taxon>
    </lineage>
</organism>
<evidence type="ECO:0000313" key="2">
    <source>
        <dbReference type="EMBL" id="GAA4690369.1"/>
    </source>
</evidence>
<proteinExistence type="predicted"/>
<dbReference type="EMBL" id="BAABIC010000008">
    <property type="protein sequence ID" value="GAA4690369.1"/>
    <property type="molecule type" value="Genomic_DNA"/>
</dbReference>
<dbReference type="Proteomes" id="UP001500325">
    <property type="component" value="Unassembled WGS sequence"/>
</dbReference>
<feature type="compositionally biased region" description="Basic and acidic residues" evidence="1">
    <location>
        <begin position="135"/>
        <end position="145"/>
    </location>
</feature>
<dbReference type="RefSeq" id="WP_345380975.1">
    <property type="nucleotide sequence ID" value="NZ_BAABIC010000008.1"/>
</dbReference>
<feature type="region of interest" description="Disordered" evidence="1">
    <location>
        <begin position="1"/>
        <end position="23"/>
    </location>
</feature>
<evidence type="ECO:0000313" key="3">
    <source>
        <dbReference type="Proteomes" id="UP001500325"/>
    </source>
</evidence>
<evidence type="ECO:0000256" key="1">
    <source>
        <dbReference type="SAM" id="MobiDB-lite"/>
    </source>
</evidence>
<comment type="caution">
    <text evidence="2">The sequence shown here is derived from an EMBL/GenBank/DDBJ whole genome shotgun (WGS) entry which is preliminary data.</text>
</comment>
<keyword evidence="3" id="KW-1185">Reference proteome</keyword>
<name>A0ABP8WJG4_9PSEU</name>
<reference evidence="3" key="1">
    <citation type="journal article" date="2019" name="Int. J. Syst. Evol. Microbiol.">
        <title>The Global Catalogue of Microorganisms (GCM) 10K type strain sequencing project: providing services to taxonomists for standard genome sequencing and annotation.</title>
        <authorList>
            <consortium name="The Broad Institute Genomics Platform"/>
            <consortium name="The Broad Institute Genome Sequencing Center for Infectious Disease"/>
            <person name="Wu L."/>
            <person name="Ma J."/>
        </authorList>
    </citation>
    <scope>NUCLEOTIDE SEQUENCE [LARGE SCALE GENOMIC DNA]</scope>
    <source>
        <strain evidence="3">JCM 18055</strain>
    </source>
</reference>
<gene>
    <name evidence="2" type="ORF">GCM10023215_28810</name>
</gene>
<feature type="region of interest" description="Disordered" evidence="1">
    <location>
        <begin position="123"/>
        <end position="145"/>
    </location>
</feature>
<protein>
    <submittedName>
        <fullName evidence="2">Type IV toxin-antitoxin system AbiEi family antitoxin domain-containing protein</fullName>
    </submittedName>
</protein>
<sequence>MEPITHLDPAPAPATPAAPAAPSGNPALAALLRRQAGVVGRAQARAVGLSPDAIDRKLAGRHWVPLHPRVYLDRTHRVTDEARVRAAVLWAGDDAVLSGLAAAWWHGVAPALAGEIAVTVPRRRSPRNRPGVTVRRRDLADDDRTSRHDVPVTALPLAVLEAAVELGAAGGPFLDRALQSHVGFAEVARAHARNHGAAGAAAARAALAATAERAGPAAVRLLVTRLREARLIGWRTDHPAAGVVLPVAFPQARVAVEVEGWARPLGAEARRRSLWRRGVLARAGWTVLSCGWQELATRPDRVLGEIGRAVALSRRAG</sequence>